<dbReference type="SUPFAM" id="SSF141571">
    <property type="entry name" value="Pentapeptide repeat-like"/>
    <property type="match status" value="1"/>
</dbReference>
<dbReference type="AlphaFoldDB" id="A0A2S9V3J1"/>
<proteinExistence type="predicted"/>
<dbReference type="Pfam" id="PF13599">
    <property type="entry name" value="Pentapeptide_4"/>
    <property type="match status" value="2"/>
</dbReference>
<dbReference type="RefSeq" id="WP_105936940.1">
    <property type="nucleotide sequence ID" value="NZ_PVNP01000220.1"/>
</dbReference>
<dbReference type="Proteomes" id="UP000238949">
    <property type="component" value="Unassembled WGS sequence"/>
</dbReference>
<accession>A0A2S9V3J1</accession>
<reference evidence="2" key="1">
    <citation type="journal article" date="2020" name="Int. J. Syst. Evol. Microbiol.">
        <title>Alteromonas alba sp. nov., a marine bacterium isolated from the seawater of the West Pacific Ocean.</title>
        <authorList>
            <person name="Sun C."/>
            <person name="Wu Y.-H."/>
            <person name="Xamxidin M."/>
            <person name="Cheng H."/>
            <person name="Xu X.-W."/>
        </authorList>
    </citation>
    <scope>NUCLEOTIDE SEQUENCE [LARGE SCALE GENOMIC DNA]</scope>
    <source>
        <strain evidence="2">190</strain>
    </source>
</reference>
<name>A0A2S9V3J1_9ALTE</name>
<evidence type="ECO:0000313" key="2">
    <source>
        <dbReference type="Proteomes" id="UP000238949"/>
    </source>
</evidence>
<keyword evidence="2" id="KW-1185">Reference proteome</keyword>
<dbReference type="PANTHER" id="PTHR42999:SF1">
    <property type="entry name" value="PENTAPEPTIDE REPEAT-CONTAINING PROTEIN"/>
    <property type="match status" value="1"/>
</dbReference>
<dbReference type="InterPro" id="IPR001646">
    <property type="entry name" value="5peptide_repeat"/>
</dbReference>
<evidence type="ECO:0000313" key="1">
    <source>
        <dbReference type="EMBL" id="PRO70955.1"/>
    </source>
</evidence>
<dbReference type="InterPro" id="IPR052949">
    <property type="entry name" value="PA_immunity-related"/>
</dbReference>
<organism evidence="1 2">
    <name type="scientific">Alteromonas alba</name>
    <dbReference type="NCBI Taxonomy" id="2079529"/>
    <lineage>
        <taxon>Bacteria</taxon>
        <taxon>Pseudomonadati</taxon>
        <taxon>Pseudomonadota</taxon>
        <taxon>Gammaproteobacteria</taxon>
        <taxon>Alteromonadales</taxon>
        <taxon>Alteromonadaceae</taxon>
        <taxon>Alteromonas/Salinimonas group</taxon>
        <taxon>Alteromonas</taxon>
    </lineage>
</organism>
<dbReference type="OrthoDB" id="5290767at2"/>
<sequence>MDTLTDAGDYFEDTFKGLLWIEKRLSGASFEECEFIDCDFSDSQFHGCKFTQCEFVRCNLSLTDMANSQLYGLTFKDCKLVGVDWTKADWPQYYRDFELKFQRCLLNDASFYGLTLNELVMDECRVHDADFREGNFTDSQMTHCTFDRSLFMHTNLERVDFSNSTGCSIDVLANEIKGATFSSFEAVHLLESLGIVLVD</sequence>
<protein>
    <recommendedName>
        <fullName evidence="3">Pentapeptide repeat-containing protein</fullName>
    </recommendedName>
</protein>
<gene>
    <name evidence="1" type="ORF">C6Y40_24155</name>
</gene>
<evidence type="ECO:0008006" key="3">
    <source>
        <dbReference type="Google" id="ProtNLM"/>
    </source>
</evidence>
<dbReference type="Gene3D" id="2.160.20.80">
    <property type="entry name" value="E3 ubiquitin-protein ligase SopA"/>
    <property type="match status" value="1"/>
</dbReference>
<comment type="caution">
    <text evidence="1">The sequence shown here is derived from an EMBL/GenBank/DDBJ whole genome shotgun (WGS) entry which is preliminary data.</text>
</comment>
<dbReference type="PANTHER" id="PTHR42999">
    <property type="entry name" value="ANTIBIOTIC RESISTANCE PROTEIN MCBG"/>
    <property type="match status" value="1"/>
</dbReference>
<dbReference type="EMBL" id="PVNP01000220">
    <property type="protein sequence ID" value="PRO70955.1"/>
    <property type="molecule type" value="Genomic_DNA"/>
</dbReference>